<comment type="caution">
    <text evidence="2">The sequence shown here is derived from an EMBL/GenBank/DDBJ whole genome shotgun (WGS) entry which is preliminary data.</text>
</comment>
<protein>
    <recommendedName>
        <fullName evidence="4">Anaphase-promoting complex subunit 1</fullName>
    </recommendedName>
</protein>
<dbReference type="Proteomes" id="UP001515480">
    <property type="component" value="Unassembled WGS sequence"/>
</dbReference>
<evidence type="ECO:0000256" key="1">
    <source>
        <dbReference type="SAM" id="MobiDB-lite"/>
    </source>
</evidence>
<dbReference type="EMBL" id="JBGBPQ010000007">
    <property type="protein sequence ID" value="KAL1521886.1"/>
    <property type="molecule type" value="Genomic_DNA"/>
</dbReference>
<evidence type="ECO:0000313" key="2">
    <source>
        <dbReference type="EMBL" id="KAL1521886.1"/>
    </source>
</evidence>
<feature type="region of interest" description="Disordered" evidence="1">
    <location>
        <begin position="1"/>
        <end position="37"/>
    </location>
</feature>
<evidence type="ECO:0008006" key="4">
    <source>
        <dbReference type="Google" id="ProtNLM"/>
    </source>
</evidence>
<name>A0AB34JIY4_PRYPA</name>
<evidence type="ECO:0000313" key="3">
    <source>
        <dbReference type="Proteomes" id="UP001515480"/>
    </source>
</evidence>
<gene>
    <name evidence="2" type="ORF">AB1Y20_021537</name>
</gene>
<accession>A0AB34JIY4</accession>
<reference evidence="2 3" key="1">
    <citation type="journal article" date="2024" name="Science">
        <title>Giant polyketide synthase enzymes in the biosynthesis of giant marine polyether toxins.</title>
        <authorList>
            <person name="Fallon T.R."/>
            <person name="Shende V.V."/>
            <person name="Wierzbicki I.H."/>
            <person name="Pendleton A.L."/>
            <person name="Watervoot N.F."/>
            <person name="Auber R.P."/>
            <person name="Gonzalez D.J."/>
            <person name="Wisecaver J.H."/>
            <person name="Moore B.S."/>
        </authorList>
    </citation>
    <scope>NUCLEOTIDE SEQUENCE [LARGE SCALE GENOMIC DNA]</scope>
    <source>
        <strain evidence="2 3">12B1</strain>
    </source>
</reference>
<keyword evidence="3" id="KW-1185">Reference proteome</keyword>
<feature type="compositionally biased region" description="Low complexity" evidence="1">
    <location>
        <begin position="16"/>
        <end position="37"/>
    </location>
</feature>
<sequence length="229" mass="23578">MAKKKKSLSNSPAQPSTPSTTAEPGTPTTPSAASADTEAIDGSLTLQPVAALTPSPALSACLHWSSMRALGLTLGDAVHLRAVDAPSEQPCLLMRAWASARVAPRKVALPDEAHAALGGSPRGVRLWAAANPTGGGGLREATAAVLRQEPSDGVAAGGVEALLHGAAVCEGCVVPLKLYGQPLLLRVAHLSPPATAEQLSAPDGGTPQRPPLYQARRRALPSRWERRVQ</sequence>
<feature type="region of interest" description="Disordered" evidence="1">
    <location>
        <begin position="194"/>
        <end position="229"/>
    </location>
</feature>
<proteinExistence type="predicted"/>
<organism evidence="2 3">
    <name type="scientific">Prymnesium parvum</name>
    <name type="common">Toxic golden alga</name>
    <dbReference type="NCBI Taxonomy" id="97485"/>
    <lineage>
        <taxon>Eukaryota</taxon>
        <taxon>Haptista</taxon>
        <taxon>Haptophyta</taxon>
        <taxon>Prymnesiophyceae</taxon>
        <taxon>Prymnesiales</taxon>
        <taxon>Prymnesiaceae</taxon>
        <taxon>Prymnesium</taxon>
    </lineage>
</organism>
<dbReference type="AlphaFoldDB" id="A0AB34JIY4"/>